<feature type="compositionally biased region" description="Basic and acidic residues" evidence="1">
    <location>
        <begin position="88"/>
        <end position="111"/>
    </location>
</feature>
<evidence type="ECO:0000313" key="3">
    <source>
        <dbReference type="Proteomes" id="UP000594638"/>
    </source>
</evidence>
<sequence>MASSSGERVSGWFSESADMTHIYVEAGLPSLIPTERIVEEGVCKPDMFFIRQLAEEKKKKPLDTGSSTYKNQRDELPRLSKLNPTPPLEKKGDGKGKEKIEPSRDESLKKPIEAEPISALKIIEPKKVAEEEGGLLKRPRKKQPSRPSITEGKASSFLGSRSDEIALEVLEMLPTEVQSVTKLCHKYWTKKYSNYAETCDAMDMMEARLTIHACSRASS</sequence>
<dbReference type="EMBL" id="CACTIH010000161">
    <property type="protein sequence ID" value="CAA2955747.1"/>
    <property type="molecule type" value="Genomic_DNA"/>
</dbReference>
<reference evidence="2 3" key="1">
    <citation type="submission" date="2019-12" db="EMBL/GenBank/DDBJ databases">
        <authorList>
            <person name="Alioto T."/>
            <person name="Alioto T."/>
            <person name="Gomez Garrido J."/>
        </authorList>
    </citation>
    <scope>NUCLEOTIDE SEQUENCE [LARGE SCALE GENOMIC DNA]</scope>
</reference>
<accession>A0A8S0PPD4</accession>
<dbReference type="Proteomes" id="UP000594638">
    <property type="component" value="Unassembled WGS sequence"/>
</dbReference>
<keyword evidence="3" id="KW-1185">Reference proteome</keyword>
<name>A0A8S0PPD4_OLEEU</name>
<evidence type="ECO:0000313" key="2">
    <source>
        <dbReference type="EMBL" id="CAA2955747.1"/>
    </source>
</evidence>
<gene>
    <name evidence="2" type="ORF">OLEA9_A048684</name>
</gene>
<feature type="region of interest" description="Disordered" evidence="1">
    <location>
        <begin position="132"/>
        <end position="156"/>
    </location>
</feature>
<dbReference type="AlphaFoldDB" id="A0A8S0PPD4"/>
<feature type="region of interest" description="Disordered" evidence="1">
    <location>
        <begin position="55"/>
        <end position="111"/>
    </location>
</feature>
<protein>
    <submittedName>
        <fullName evidence="2">Uncharacterized protein</fullName>
    </submittedName>
</protein>
<dbReference type="Gramene" id="OE9A048684T1">
    <property type="protein sequence ID" value="OE9A048684C1"/>
    <property type="gene ID" value="OE9A048684"/>
</dbReference>
<comment type="caution">
    <text evidence="2">The sequence shown here is derived from an EMBL/GenBank/DDBJ whole genome shotgun (WGS) entry which is preliminary data.</text>
</comment>
<organism evidence="2 3">
    <name type="scientific">Olea europaea subsp. europaea</name>
    <dbReference type="NCBI Taxonomy" id="158383"/>
    <lineage>
        <taxon>Eukaryota</taxon>
        <taxon>Viridiplantae</taxon>
        <taxon>Streptophyta</taxon>
        <taxon>Embryophyta</taxon>
        <taxon>Tracheophyta</taxon>
        <taxon>Spermatophyta</taxon>
        <taxon>Magnoliopsida</taxon>
        <taxon>eudicotyledons</taxon>
        <taxon>Gunneridae</taxon>
        <taxon>Pentapetalae</taxon>
        <taxon>asterids</taxon>
        <taxon>lamiids</taxon>
        <taxon>Lamiales</taxon>
        <taxon>Oleaceae</taxon>
        <taxon>Oleeae</taxon>
        <taxon>Olea</taxon>
    </lineage>
</organism>
<proteinExistence type="predicted"/>
<evidence type="ECO:0000256" key="1">
    <source>
        <dbReference type="SAM" id="MobiDB-lite"/>
    </source>
</evidence>